<keyword evidence="3" id="KW-1185">Reference proteome</keyword>
<dbReference type="EMBL" id="SOZI01000142">
    <property type="protein sequence ID" value="TNY18374.1"/>
    <property type="molecule type" value="Genomic_DNA"/>
</dbReference>
<feature type="compositionally biased region" description="Polar residues" evidence="1">
    <location>
        <begin position="394"/>
        <end position="411"/>
    </location>
</feature>
<feature type="region of interest" description="Disordered" evidence="1">
    <location>
        <begin position="1017"/>
        <end position="1132"/>
    </location>
</feature>
<proteinExistence type="predicted"/>
<accession>A0A5C5FR18</accession>
<feature type="compositionally biased region" description="Low complexity" evidence="1">
    <location>
        <begin position="660"/>
        <end position="670"/>
    </location>
</feature>
<dbReference type="OrthoDB" id="2537107at2759"/>
<feature type="region of interest" description="Disordered" evidence="1">
    <location>
        <begin position="1469"/>
        <end position="1521"/>
    </location>
</feature>
<evidence type="ECO:0000313" key="2">
    <source>
        <dbReference type="EMBL" id="TNY18374.1"/>
    </source>
</evidence>
<dbReference type="Proteomes" id="UP000311382">
    <property type="component" value="Unassembled WGS sequence"/>
</dbReference>
<feature type="compositionally biased region" description="Basic and acidic residues" evidence="1">
    <location>
        <begin position="261"/>
        <end position="273"/>
    </location>
</feature>
<feature type="region of interest" description="Disordered" evidence="1">
    <location>
        <begin position="261"/>
        <end position="459"/>
    </location>
</feature>
<comment type="caution">
    <text evidence="2">The sequence shown here is derived from an EMBL/GenBank/DDBJ whole genome shotgun (WGS) entry which is preliminary data.</text>
</comment>
<feature type="compositionally biased region" description="Low complexity" evidence="1">
    <location>
        <begin position="1018"/>
        <end position="1031"/>
    </location>
</feature>
<protein>
    <submittedName>
        <fullName evidence="2">Proteophosphoglycan ppg4</fullName>
    </submittedName>
</protein>
<feature type="compositionally biased region" description="Polar residues" evidence="1">
    <location>
        <begin position="1074"/>
        <end position="1102"/>
    </location>
</feature>
<feature type="region of interest" description="Disordered" evidence="1">
    <location>
        <begin position="558"/>
        <end position="590"/>
    </location>
</feature>
<feature type="region of interest" description="Disordered" evidence="1">
    <location>
        <begin position="110"/>
        <end position="225"/>
    </location>
</feature>
<organism evidence="2 3">
    <name type="scientific">Rhodotorula diobovata</name>
    <dbReference type="NCBI Taxonomy" id="5288"/>
    <lineage>
        <taxon>Eukaryota</taxon>
        <taxon>Fungi</taxon>
        <taxon>Dikarya</taxon>
        <taxon>Basidiomycota</taxon>
        <taxon>Pucciniomycotina</taxon>
        <taxon>Microbotryomycetes</taxon>
        <taxon>Sporidiobolales</taxon>
        <taxon>Sporidiobolaceae</taxon>
        <taxon>Rhodotorula</taxon>
    </lineage>
</organism>
<feature type="compositionally biased region" description="Basic residues" evidence="1">
    <location>
        <begin position="140"/>
        <end position="150"/>
    </location>
</feature>
<feature type="compositionally biased region" description="Basic residues" evidence="1">
    <location>
        <begin position="286"/>
        <end position="297"/>
    </location>
</feature>
<feature type="compositionally biased region" description="Polar residues" evidence="1">
    <location>
        <begin position="633"/>
        <end position="649"/>
    </location>
</feature>
<feature type="region of interest" description="Disordered" evidence="1">
    <location>
        <begin position="836"/>
        <end position="862"/>
    </location>
</feature>
<feature type="compositionally biased region" description="Low complexity" evidence="1">
    <location>
        <begin position="127"/>
        <end position="139"/>
    </location>
</feature>
<evidence type="ECO:0000313" key="3">
    <source>
        <dbReference type="Proteomes" id="UP000311382"/>
    </source>
</evidence>
<reference evidence="2 3" key="1">
    <citation type="submission" date="2019-03" db="EMBL/GenBank/DDBJ databases">
        <title>Rhodosporidium diobovatum UCD-FST 08-225 genome sequencing, assembly, and annotation.</title>
        <authorList>
            <person name="Fakankun I.U."/>
            <person name="Fristensky B."/>
            <person name="Levin D.B."/>
        </authorList>
    </citation>
    <scope>NUCLEOTIDE SEQUENCE [LARGE SCALE GENOMIC DNA]</scope>
    <source>
        <strain evidence="2 3">UCD-FST 08-225</strain>
    </source>
</reference>
<feature type="region of interest" description="Disordered" evidence="1">
    <location>
        <begin position="619"/>
        <end position="713"/>
    </location>
</feature>
<evidence type="ECO:0000256" key="1">
    <source>
        <dbReference type="SAM" id="MobiDB-lite"/>
    </source>
</evidence>
<feature type="compositionally biased region" description="Low complexity" evidence="1">
    <location>
        <begin position="1169"/>
        <end position="1179"/>
    </location>
</feature>
<feature type="region of interest" description="Disordered" evidence="1">
    <location>
        <begin position="477"/>
        <end position="531"/>
    </location>
</feature>
<feature type="region of interest" description="Disordered" evidence="1">
    <location>
        <begin position="1159"/>
        <end position="1225"/>
    </location>
</feature>
<feature type="region of interest" description="Disordered" evidence="1">
    <location>
        <begin position="1"/>
        <end position="26"/>
    </location>
</feature>
<feature type="compositionally biased region" description="Low complexity" evidence="1">
    <location>
        <begin position="353"/>
        <end position="370"/>
    </location>
</feature>
<feature type="region of interest" description="Disordered" evidence="1">
    <location>
        <begin position="1547"/>
        <end position="1600"/>
    </location>
</feature>
<name>A0A5C5FR18_9BASI</name>
<sequence>MYTHHTTHAPLGSLRRQGPPFSSLRERPLSVASTLSAVSVVSTASTSSAVTNTGERRRRSAALLELDVDDATRSSLLRAEQVLRASEQERQWDARRSSWRERQARSRHFLEDLPSSGEVEELEGTTDAEAPAATATLKRFSPKRLLRKSRSSPSDIVLGPKQDARPTSPIISGPMRKSPSPRKPLAPRRSASAADMLSTDPSVNRRSESLARPISPPQHDRFGTLPLRLSHLPLPQHEPQSKFSASSGDSMVHVVSFGVEGDKPRRGFKDRARTFSQASAGGLKSLKGRVGKTRSIRGKQQQQQQRSSLANLFAGLGGSSDESGADQAKQRAISSSGSRPPPPSSETSRHRPSTSISSYAPSSAAATSDSGRPSRKPSRLGFFRSTLKRDSTTSKRNSVRTRSSGQVSPSLISRPVSLAASETLSPGVDKRFSEAMTSSQDSGDGPGESSKGKGGWASRLSKAVKGKNVAAKKALFEGHEVVQQAQKVTAPSPDLTARAPSRIPLASVFPHAAAPARPPRPSKNLESSDDTTFYGHRIPAVKTRAAALDALAIQTSAPRVRPKTSIPVASKPRHALPPPPLPSFEPSTTYAPFGHTAPSFGAQAVGALLPPAPVYPAHSFPSSRRYSPDSFDVSDSSLSPADQTSASYLSSSDDDRRASSVRSFRSPSPARFRDLLPSQPAGSSPEKNERGLPMPQEASPKSVRSRDSPKKRAMGPEQVILMEDAKQPQGPFTEVCGATTDLADLLSGLEDTEDFHTSRAVGAPSATRSHIQHDVSDLSASLRGQLPHIDSIESLRSSISDVPVDLKQLISAVDDHISEVDVPHVFIEHAGMGAHGFADEDTDSSGSSSSDDDDVGRGNMLSASRHHGGYLSVVGEHTTGLIGSDGGLTANYDVTASSFEGHFSTAAAALRSMLAGPAPGVSSPPESATLRAFPLPVSATLQAFQLGEIDEESRSPLRDSMREALELGRPSNGERMFDEVDEGVSLAALVHTVSPPECDAATLAHAREASFLRHHLRSASGVSSSEGTGESLFSMMGSPTPLPSTGRPLRQSLARYSQDRFPVKRPSHRARPVSEQSILSSSEQGHASNEQTTSSIPAPSTRSTNLSVSSITSSPCPAPQRRRIPMLTSNSFPLPSQPAFRFPPVGKVHAAVEQQTREWVASGDGEAGSDPSRPTSDSPRYVRSLERSSLGEPLPRPQLLSLDIDPGLVSPDTPPPSSPSDGELNALAGLESSRTSLEVAPANFGERKARHGRQTSRSSSIMQSVIVEEAEGPVSPPTKRVSLEAGRYLQPLSPIEEPPSPSSPQTVPLDAYDASPSVRIELAEVEHFSSARVIELEVHDDYDLTAETNPELTSRYCSFSYEAETELKRSPELWPDTDYSREVLAHWIIPRTYHAILEFIFYSQTRFPSPPHLVRLSSWVPLAFDDPPTPPSPIRIPPPIVDSPAEVVDVVLASRAAPVRRKPLVVKSGNRVAELSQSTSSPSKRPKEDLSPFTALPPRLSSKLRGVRGKPLPTKSPKKVDTAFLGDNATRRRQGQFNAAMRRLEGVGVPTEQRSDEETDDTGVLEAKGEATEELSFTKTPRLSTGRPKVRRKAGLASMR</sequence>
<gene>
    <name evidence="2" type="ORF">DMC30DRAFT_60076</name>
</gene>
<feature type="compositionally biased region" description="Low complexity" evidence="1">
    <location>
        <begin position="1103"/>
        <end position="1114"/>
    </location>
</feature>